<dbReference type="STRING" id="888268.A0A1E5UXW9"/>
<accession>A0A1E5UXW9</accession>
<dbReference type="InterPro" id="IPR001005">
    <property type="entry name" value="SANT/Myb"/>
</dbReference>
<dbReference type="GO" id="GO:0003677">
    <property type="term" value="F:DNA binding"/>
    <property type="evidence" value="ECO:0007669"/>
    <property type="project" value="UniProtKB-KW"/>
</dbReference>
<name>A0A1E5UXW9_9POAL</name>
<feature type="domain" description="HTH myb-type" evidence="2">
    <location>
        <begin position="1"/>
        <end position="37"/>
    </location>
</feature>
<keyword evidence="1" id="KW-0238">DNA-binding</keyword>
<sequence length="72" mass="8227">LHVYGHGNWKDISKHITLKKTPLQIPSHAKKYFKRQENPKQEQALSLGCNTMLLSERGSLLLEVPTTQITMV</sequence>
<feature type="non-terminal residue" evidence="3">
    <location>
        <position position="1"/>
    </location>
</feature>
<evidence type="ECO:0000313" key="3">
    <source>
        <dbReference type="EMBL" id="OEL17678.1"/>
    </source>
</evidence>
<dbReference type="EMBL" id="LWDX02059089">
    <property type="protein sequence ID" value="OEL17678.1"/>
    <property type="molecule type" value="Genomic_DNA"/>
</dbReference>
<dbReference type="CDD" id="cd00167">
    <property type="entry name" value="SANT"/>
    <property type="match status" value="1"/>
</dbReference>
<dbReference type="Proteomes" id="UP000095767">
    <property type="component" value="Unassembled WGS sequence"/>
</dbReference>
<organism evidence="3 4">
    <name type="scientific">Dichanthelium oligosanthes</name>
    <dbReference type="NCBI Taxonomy" id="888268"/>
    <lineage>
        <taxon>Eukaryota</taxon>
        <taxon>Viridiplantae</taxon>
        <taxon>Streptophyta</taxon>
        <taxon>Embryophyta</taxon>
        <taxon>Tracheophyta</taxon>
        <taxon>Spermatophyta</taxon>
        <taxon>Magnoliopsida</taxon>
        <taxon>Liliopsida</taxon>
        <taxon>Poales</taxon>
        <taxon>Poaceae</taxon>
        <taxon>PACMAD clade</taxon>
        <taxon>Panicoideae</taxon>
        <taxon>Panicodae</taxon>
        <taxon>Paniceae</taxon>
        <taxon>Dichantheliinae</taxon>
        <taxon>Dichanthelium</taxon>
    </lineage>
</organism>
<dbReference type="Gene3D" id="1.10.10.60">
    <property type="entry name" value="Homeodomain-like"/>
    <property type="match status" value="1"/>
</dbReference>
<evidence type="ECO:0000313" key="4">
    <source>
        <dbReference type="Proteomes" id="UP000095767"/>
    </source>
</evidence>
<comment type="caution">
    <text evidence="3">The sequence shown here is derived from an EMBL/GenBank/DDBJ whole genome shotgun (WGS) entry which is preliminary data.</text>
</comment>
<reference evidence="3 4" key="1">
    <citation type="submission" date="2016-09" db="EMBL/GenBank/DDBJ databases">
        <title>The draft genome of Dichanthelium oligosanthes: A C3 panicoid grass species.</title>
        <authorList>
            <person name="Studer A.J."/>
            <person name="Schnable J.C."/>
            <person name="Brutnell T.P."/>
        </authorList>
    </citation>
    <scope>NUCLEOTIDE SEQUENCE [LARGE SCALE GENOMIC DNA]</scope>
    <source>
        <strain evidence="4">cv. Kellogg 1175</strain>
        <tissue evidence="3">Leaf</tissue>
    </source>
</reference>
<protein>
    <recommendedName>
        <fullName evidence="2">HTH myb-type domain-containing protein</fullName>
    </recommendedName>
</protein>
<dbReference type="InterPro" id="IPR017930">
    <property type="entry name" value="Myb_dom"/>
</dbReference>
<dbReference type="InterPro" id="IPR009057">
    <property type="entry name" value="Homeodomain-like_sf"/>
</dbReference>
<proteinExistence type="predicted"/>
<dbReference type="PROSITE" id="PS51294">
    <property type="entry name" value="HTH_MYB"/>
    <property type="match status" value="1"/>
</dbReference>
<evidence type="ECO:0000259" key="2">
    <source>
        <dbReference type="PROSITE" id="PS51294"/>
    </source>
</evidence>
<dbReference type="SUPFAM" id="SSF46689">
    <property type="entry name" value="Homeodomain-like"/>
    <property type="match status" value="1"/>
</dbReference>
<dbReference type="PANTHER" id="PTHR44042">
    <property type="entry name" value="DUPLICATED HOMEODOMAIN-LIKE SUPERFAMILY PROTEIN-RELATED"/>
    <property type="match status" value="1"/>
</dbReference>
<gene>
    <name evidence="3" type="ORF">BAE44_0021305</name>
</gene>
<evidence type="ECO:0000256" key="1">
    <source>
        <dbReference type="ARBA" id="ARBA00023125"/>
    </source>
</evidence>
<dbReference type="AlphaFoldDB" id="A0A1E5UXW9"/>
<keyword evidence="4" id="KW-1185">Reference proteome</keyword>
<dbReference type="PANTHER" id="PTHR44042:SF61">
    <property type="entry name" value="HTH MYB-TYPE DOMAIN-CONTAINING PROTEIN"/>
    <property type="match status" value="1"/>
</dbReference>
<dbReference type="OrthoDB" id="118550at2759"/>